<evidence type="ECO:0000313" key="4">
    <source>
        <dbReference type="Proteomes" id="UP000094761"/>
    </source>
</evidence>
<dbReference type="InterPro" id="IPR025391">
    <property type="entry name" value="DUF4123"/>
</dbReference>
<evidence type="ECO:0000313" key="3">
    <source>
        <dbReference type="EMBL" id="OAN01116.1"/>
    </source>
</evidence>
<dbReference type="EMBL" id="LUAX01000001">
    <property type="protein sequence ID" value="OAN01116.1"/>
    <property type="molecule type" value="Genomic_DNA"/>
</dbReference>
<accession>A0A178JGV2</accession>
<comment type="caution">
    <text evidence="3">The sequence shown here is derived from an EMBL/GenBank/DDBJ whole genome shotgun (WGS) entry which is preliminary data.</text>
</comment>
<evidence type="ECO:0000313" key="2">
    <source>
        <dbReference type="EMBL" id="MDC5742416.1"/>
    </source>
</evidence>
<gene>
    <name evidence="3" type="ORF">AZ468_08385</name>
    <name evidence="2" type="ORF">OPW20_20315</name>
</gene>
<evidence type="ECO:0000259" key="1">
    <source>
        <dbReference type="Pfam" id="PF13503"/>
    </source>
</evidence>
<dbReference type="GeneID" id="78075705"/>
<dbReference type="Proteomes" id="UP001150001">
    <property type="component" value="Unassembled WGS sequence"/>
</dbReference>
<name>A0A178JGV2_9VIBR</name>
<protein>
    <submittedName>
        <fullName evidence="2">DUF4123 domain-containing protein</fullName>
    </submittedName>
</protein>
<sequence>MSLEYVEPKNNQSKESDYLTLQSWLQDNEKHSYWLVDHKLHKSAVNQNDGFGFDESVPLFQGAMFKDVMSLTPWLIPVSDSVISLPEALLNQGLAFSSSASVEEVLSHLRSLLVAAMDGEEVLFRFYDRAVILPMLSNMDDSEVNQFLGKIHQLVGLESRKDSLTTYTNQLQSEVHSHQGCWWIMKPHHFDPQENLKLVQSNLESWLWQHFSKKMNQLINQGRDIDSVIISTLSEPDKTLTYRVMSAALAIIAGKEQLVLPSATELLKEHENDEAQYALYVLTQQFGSEV</sequence>
<proteinExistence type="predicted"/>
<dbReference type="RefSeq" id="WP_069666970.1">
    <property type="nucleotide sequence ID" value="NZ_JAPFIM010000026.1"/>
</dbReference>
<dbReference type="Proteomes" id="UP000094761">
    <property type="component" value="Unassembled WGS sequence"/>
</dbReference>
<dbReference type="AlphaFoldDB" id="A0A178JGV2"/>
<dbReference type="Pfam" id="PF13503">
    <property type="entry name" value="DUF4123"/>
    <property type="match status" value="1"/>
</dbReference>
<dbReference type="OrthoDB" id="5891132at2"/>
<keyword evidence="5" id="KW-1185">Reference proteome</keyword>
<reference evidence="2" key="2">
    <citation type="submission" date="2022-11" db="EMBL/GenBank/DDBJ databases">
        <title>Role of the vibriolysin VemA secreted by the emergent pathogen Vibrio europaeus in the colonization of Manila clam mucus.</title>
        <authorList>
            <person name="Martinez C."/>
            <person name="Rodriguez S."/>
            <person name="Vences A."/>
            <person name="Barja J.L."/>
            <person name="Toranzo A.E."/>
            <person name="Dubert J."/>
        </authorList>
    </citation>
    <scope>NUCLEOTIDE SEQUENCE</scope>
    <source>
        <strain evidence="2">3454</strain>
    </source>
</reference>
<evidence type="ECO:0000313" key="5">
    <source>
        <dbReference type="Proteomes" id="UP001150001"/>
    </source>
</evidence>
<organism evidence="3 4">
    <name type="scientific">Vibrio europaeus</name>
    <dbReference type="NCBI Taxonomy" id="300876"/>
    <lineage>
        <taxon>Bacteria</taxon>
        <taxon>Pseudomonadati</taxon>
        <taxon>Pseudomonadota</taxon>
        <taxon>Gammaproteobacteria</taxon>
        <taxon>Vibrionales</taxon>
        <taxon>Vibrionaceae</taxon>
        <taxon>Vibrio</taxon>
        <taxon>Vibrio oreintalis group</taxon>
    </lineage>
</organism>
<feature type="domain" description="DUF4123" evidence="1">
    <location>
        <begin position="33"/>
        <end position="145"/>
    </location>
</feature>
<dbReference type="EMBL" id="JAPFIT010000023">
    <property type="protein sequence ID" value="MDC5742416.1"/>
    <property type="molecule type" value="Genomic_DNA"/>
</dbReference>
<reference evidence="3 4" key="1">
    <citation type="submission" date="2016-03" db="EMBL/GenBank/DDBJ databases">
        <title>Draft genome sequence of the Vibrio tubiashii subs. europaeus.</title>
        <authorList>
            <person name="Spinard E."/>
            <person name="Dubert J."/>
            <person name="Nelson D.R."/>
            <person name="Barja J.L."/>
        </authorList>
    </citation>
    <scope>NUCLEOTIDE SEQUENCE [LARGE SCALE GENOMIC DNA]</scope>
    <source>
        <strain evidence="4">PP-638</strain>
        <strain evidence="3">PP2-638</strain>
    </source>
</reference>